<evidence type="ECO:0000256" key="3">
    <source>
        <dbReference type="ARBA" id="ARBA00022989"/>
    </source>
</evidence>
<sequence>MSFSMFLPVALALVMFGLGLTLTGVDLRRVARSPRAAVITLACQMLVLPVVGFGLVLAFGLPAELAVGAMLLAASPGGSSASLFSHLAGGDVALNIAVTALNSVLALATLPIVVDLSMTYFLGAGKEIGFQADKLVQVFATVLVPVALGMWVRHRFSAFAVRVAGWVKIAAVLVLAIVVTTAVVTQWTVFLAHLGGVGLWALAFCVCCLVIGYLVPRVFRVPREQAIASAMEIGIHNGVLAIAVATVVLGSPVLAIPAAVYGIVMNFPTAVAAFAFARGTRRRVGAVTPAGGG</sequence>
<feature type="transmembrane region" description="Helical" evidence="5">
    <location>
        <begin position="190"/>
        <end position="215"/>
    </location>
</feature>
<keyword evidence="7" id="KW-1185">Reference proteome</keyword>
<feature type="transmembrane region" description="Helical" evidence="5">
    <location>
        <begin position="164"/>
        <end position="184"/>
    </location>
</feature>
<evidence type="ECO:0000256" key="5">
    <source>
        <dbReference type="SAM" id="Phobius"/>
    </source>
</evidence>
<dbReference type="RefSeq" id="WP_312988912.1">
    <property type="nucleotide sequence ID" value="NZ_BAAAUI010000051.1"/>
</dbReference>
<feature type="transmembrane region" description="Helical" evidence="5">
    <location>
        <begin position="255"/>
        <end position="277"/>
    </location>
</feature>
<dbReference type="PANTHER" id="PTHR10361">
    <property type="entry name" value="SODIUM-BILE ACID COTRANSPORTER"/>
    <property type="match status" value="1"/>
</dbReference>
<dbReference type="InterPro" id="IPR004710">
    <property type="entry name" value="Bilac:Na_transpt"/>
</dbReference>
<dbReference type="GO" id="GO:0016020">
    <property type="term" value="C:membrane"/>
    <property type="evidence" value="ECO:0007669"/>
    <property type="project" value="UniProtKB-SubCell"/>
</dbReference>
<proteinExistence type="predicted"/>
<evidence type="ECO:0000256" key="2">
    <source>
        <dbReference type="ARBA" id="ARBA00022692"/>
    </source>
</evidence>
<keyword evidence="2 5" id="KW-0812">Transmembrane</keyword>
<feature type="transmembrane region" description="Helical" evidence="5">
    <location>
        <begin position="65"/>
        <end position="85"/>
    </location>
</feature>
<organism evidence="6 7">
    <name type="scientific">Crossiella cryophila</name>
    <dbReference type="NCBI Taxonomy" id="43355"/>
    <lineage>
        <taxon>Bacteria</taxon>
        <taxon>Bacillati</taxon>
        <taxon>Actinomycetota</taxon>
        <taxon>Actinomycetes</taxon>
        <taxon>Pseudonocardiales</taxon>
        <taxon>Pseudonocardiaceae</taxon>
        <taxon>Crossiella</taxon>
    </lineage>
</organism>
<feature type="transmembrane region" description="Helical" evidence="5">
    <location>
        <begin position="6"/>
        <end position="25"/>
    </location>
</feature>
<dbReference type="Proteomes" id="UP000533598">
    <property type="component" value="Unassembled WGS sequence"/>
</dbReference>
<dbReference type="InterPro" id="IPR038770">
    <property type="entry name" value="Na+/solute_symporter_sf"/>
</dbReference>
<feature type="transmembrane region" description="Helical" evidence="5">
    <location>
        <begin position="92"/>
        <end position="114"/>
    </location>
</feature>
<comment type="subcellular location">
    <subcellularLocation>
        <location evidence="1">Membrane</location>
        <topology evidence="1">Multi-pass membrane protein</topology>
    </subcellularLocation>
</comment>
<name>A0A7W7CHA6_9PSEU</name>
<comment type="caution">
    <text evidence="6">The sequence shown here is derived from an EMBL/GenBank/DDBJ whole genome shotgun (WGS) entry which is preliminary data.</text>
</comment>
<feature type="transmembrane region" description="Helical" evidence="5">
    <location>
        <begin position="227"/>
        <end position="249"/>
    </location>
</feature>
<dbReference type="Pfam" id="PF01758">
    <property type="entry name" value="SBF"/>
    <property type="match status" value="1"/>
</dbReference>
<evidence type="ECO:0000256" key="1">
    <source>
        <dbReference type="ARBA" id="ARBA00004141"/>
    </source>
</evidence>
<dbReference type="Gene3D" id="1.20.1530.20">
    <property type="match status" value="1"/>
</dbReference>
<keyword evidence="4 5" id="KW-0472">Membrane</keyword>
<evidence type="ECO:0000256" key="4">
    <source>
        <dbReference type="ARBA" id="ARBA00023136"/>
    </source>
</evidence>
<keyword evidence="3 5" id="KW-1133">Transmembrane helix</keyword>
<feature type="transmembrane region" description="Helical" evidence="5">
    <location>
        <begin position="37"/>
        <end position="59"/>
    </location>
</feature>
<dbReference type="PANTHER" id="PTHR10361:SF24">
    <property type="entry name" value="P3 PROTEIN"/>
    <property type="match status" value="1"/>
</dbReference>
<feature type="transmembrane region" description="Helical" evidence="5">
    <location>
        <begin position="134"/>
        <end position="152"/>
    </location>
</feature>
<reference evidence="6 7" key="1">
    <citation type="submission" date="2020-08" db="EMBL/GenBank/DDBJ databases">
        <title>Sequencing the genomes of 1000 actinobacteria strains.</title>
        <authorList>
            <person name="Klenk H.-P."/>
        </authorList>
    </citation>
    <scope>NUCLEOTIDE SEQUENCE [LARGE SCALE GENOMIC DNA]</scope>
    <source>
        <strain evidence="6 7">DSM 44230</strain>
    </source>
</reference>
<accession>A0A7W7CHA6</accession>
<gene>
    <name evidence="6" type="ORF">HNR67_007370</name>
</gene>
<dbReference type="AlphaFoldDB" id="A0A7W7CHA6"/>
<dbReference type="EMBL" id="JACHMH010000001">
    <property type="protein sequence ID" value="MBB4681252.1"/>
    <property type="molecule type" value="Genomic_DNA"/>
</dbReference>
<evidence type="ECO:0000313" key="7">
    <source>
        <dbReference type="Proteomes" id="UP000533598"/>
    </source>
</evidence>
<dbReference type="InterPro" id="IPR002657">
    <property type="entry name" value="BilAc:Na_symport/Acr3"/>
</dbReference>
<evidence type="ECO:0000313" key="6">
    <source>
        <dbReference type="EMBL" id="MBB4681252.1"/>
    </source>
</evidence>
<protein>
    <submittedName>
        <fullName evidence="6">BASS family bile acid:Na+ symporter</fullName>
    </submittedName>
</protein>